<dbReference type="InterPro" id="IPR001387">
    <property type="entry name" value="Cro/C1-type_HTH"/>
</dbReference>
<proteinExistence type="predicted"/>
<dbReference type="EMBL" id="JAGGKS010000004">
    <property type="protein sequence ID" value="MBP1925866.1"/>
    <property type="molecule type" value="Genomic_DNA"/>
</dbReference>
<reference evidence="2 3" key="1">
    <citation type="submission" date="2021-03" db="EMBL/GenBank/DDBJ databases">
        <title>Genomic Encyclopedia of Type Strains, Phase IV (KMG-IV): sequencing the most valuable type-strain genomes for metagenomic binning, comparative biology and taxonomic classification.</title>
        <authorList>
            <person name="Goeker M."/>
        </authorList>
    </citation>
    <scope>NUCLEOTIDE SEQUENCE [LARGE SCALE GENOMIC DNA]</scope>
    <source>
        <strain evidence="2 3">DSM 24004</strain>
    </source>
</reference>
<organism evidence="2 3">
    <name type="scientific">Sedimentibacter acidaminivorans</name>
    <dbReference type="NCBI Taxonomy" id="913099"/>
    <lineage>
        <taxon>Bacteria</taxon>
        <taxon>Bacillati</taxon>
        <taxon>Bacillota</taxon>
        <taxon>Tissierellia</taxon>
        <taxon>Sedimentibacter</taxon>
    </lineage>
</organism>
<gene>
    <name evidence="2" type="ORF">J2Z76_001727</name>
</gene>
<dbReference type="SMART" id="SM00530">
    <property type="entry name" value="HTH_XRE"/>
    <property type="match status" value="1"/>
</dbReference>
<dbReference type="Gene3D" id="1.10.260.40">
    <property type="entry name" value="lambda repressor-like DNA-binding domains"/>
    <property type="match status" value="1"/>
</dbReference>
<dbReference type="RefSeq" id="WP_209511599.1">
    <property type="nucleotide sequence ID" value="NZ_JAGGKS010000004.1"/>
</dbReference>
<dbReference type="Proteomes" id="UP001519342">
    <property type="component" value="Unassembled WGS sequence"/>
</dbReference>
<dbReference type="PROSITE" id="PS50943">
    <property type="entry name" value="HTH_CROC1"/>
    <property type="match status" value="1"/>
</dbReference>
<feature type="domain" description="HTH cro/C1-type" evidence="1">
    <location>
        <begin position="9"/>
        <end position="69"/>
    </location>
</feature>
<accession>A0ABS4GDT1</accession>
<name>A0ABS4GDT1_9FIRM</name>
<dbReference type="InterPro" id="IPR010982">
    <property type="entry name" value="Lambda_DNA-bd_dom_sf"/>
</dbReference>
<comment type="caution">
    <text evidence="2">The sequence shown here is derived from an EMBL/GenBank/DDBJ whole genome shotgun (WGS) entry which is preliminary data.</text>
</comment>
<evidence type="ECO:0000259" key="1">
    <source>
        <dbReference type="PROSITE" id="PS50943"/>
    </source>
</evidence>
<sequence>MNIEFGQRLRKIRKEKNLTQEELSINLNRKYNTTINKGMISKWENGKEQPRLEFILNISDYLNIDVAYLMGFKDSLKGSNLFPDDDIDKVINKNIPNFINYLNDVCKELLIFNEKLTDEYFMEISYEISKDISEKIDYDFYMDIINKCIENTEKYKESITISDIHKEIKNIDILYEIKSFIEGKFINTFYDIYSYVYDIETSVFDIFNSEKDSFNIKPIIENIDYVKFIEDMSLEISEIVENEVFHSVLKEILIFFTRQLNVKAKEMVLEYIKFLLNNDIHKESNKMSK</sequence>
<dbReference type="CDD" id="cd00093">
    <property type="entry name" value="HTH_XRE"/>
    <property type="match status" value="1"/>
</dbReference>
<protein>
    <submittedName>
        <fullName evidence="2">Transcriptional regulator with XRE-family HTH domain</fullName>
    </submittedName>
</protein>
<dbReference type="SUPFAM" id="SSF47413">
    <property type="entry name" value="lambda repressor-like DNA-binding domains"/>
    <property type="match status" value="1"/>
</dbReference>
<keyword evidence="3" id="KW-1185">Reference proteome</keyword>
<dbReference type="Pfam" id="PF01381">
    <property type="entry name" value="HTH_3"/>
    <property type="match status" value="1"/>
</dbReference>
<evidence type="ECO:0000313" key="3">
    <source>
        <dbReference type="Proteomes" id="UP001519342"/>
    </source>
</evidence>
<evidence type="ECO:0000313" key="2">
    <source>
        <dbReference type="EMBL" id="MBP1925866.1"/>
    </source>
</evidence>